<name>X1FAU1_9ZZZZ</name>
<evidence type="ECO:0000256" key="5">
    <source>
        <dbReference type="ARBA" id="ARBA00022967"/>
    </source>
</evidence>
<dbReference type="PANTHER" id="PTHR43790:SF3">
    <property type="entry name" value="D-ALLOSE IMPORT ATP-BINDING PROTEIN ALSA-RELATED"/>
    <property type="match status" value="1"/>
</dbReference>
<evidence type="ECO:0000256" key="6">
    <source>
        <dbReference type="ARBA" id="ARBA00023136"/>
    </source>
</evidence>
<dbReference type="EMBL" id="BART01030567">
    <property type="protein sequence ID" value="GAH17878.1"/>
    <property type="molecule type" value="Genomic_DNA"/>
</dbReference>
<keyword evidence="6" id="KW-0472">Membrane</keyword>
<dbReference type="InterPro" id="IPR027417">
    <property type="entry name" value="P-loop_NTPase"/>
</dbReference>
<evidence type="ECO:0000256" key="1">
    <source>
        <dbReference type="ARBA" id="ARBA00022448"/>
    </source>
</evidence>
<dbReference type="PANTHER" id="PTHR43790">
    <property type="entry name" value="CARBOHYDRATE TRANSPORT ATP-BINDING PROTEIN MG119-RELATED"/>
    <property type="match status" value="1"/>
</dbReference>
<proteinExistence type="predicted"/>
<keyword evidence="4" id="KW-0067">ATP-binding</keyword>
<feature type="non-terminal residue" evidence="7">
    <location>
        <position position="1"/>
    </location>
</feature>
<evidence type="ECO:0000313" key="7">
    <source>
        <dbReference type="EMBL" id="GAH17878.1"/>
    </source>
</evidence>
<organism evidence="7">
    <name type="scientific">marine sediment metagenome</name>
    <dbReference type="NCBI Taxonomy" id="412755"/>
    <lineage>
        <taxon>unclassified sequences</taxon>
        <taxon>metagenomes</taxon>
        <taxon>ecological metagenomes</taxon>
    </lineage>
</organism>
<evidence type="ECO:0000256" key="4">
    <source>
        <dbReference type="ARBA" id="ARBA00022840"/>
    </source>
</evidence>
<dbReference type="AlphaFoldDB" id="X1FAU1"/>
<keyword evidence="2" id="KW-1003">Cell membrane</keyword>
<sequence length="102" mass="11005">EMVGREFGDLFQKKPSQAQDKVMLSVKDLACGDVFSGISFDLHYGEILCMAGLVGARRTDVGLSLFGIQPATAGLIRFKGVPIDIQSARQAYFEAASTFSLV</sequence>
<dbReference type="SUPFAM" id="SSF52540">
    <property type="entry name" value="P-loop containing nucleoside triphosphate hydrolases"/>
    <property type="match status" value="1"/>
</dbReference>
<protein>
    <recommendedName>
        <fullName evidence="8">ABC transporter domain-containing protein</fullName>
    </recommendedName>
</protein>
<gene>
    <name evidence="7" type="ORF">S01H4_53323</name>
</gene>
<evidence type="ECO:0000256" key="3">
    <source>
        <dbReference type="ARBA" id="ARBA00022741"/>
    </source>
</evidence>
<dbReference type="GO" id="GO:0005524">
    <property type="term" value="F:ATP binding"/>
    <property type="evidence" value="ECO:0007669"/>
    <property type="project" value="UniProtKB-KW"/>
</dbReference>
<comment type="caution">
    <text evidence="7">The sequence shown here is derived from an EMBL/GenBank/DDBJ whole genome shotgun (WGS) entry which is preliminary data.</text>
</comment>
<evidence type="ECO:0000256" key="2">
    <source>
        <dbReference type="ARBA" id="ARBA00022475"/>
    </source>
</evidence>
<keyword evidence="1" id="KW-0813">Transport</keyword>
<evidence type="ECO:0008006" key="8">
    <source>
        <dbReference type="Google" id="ProtNLM"/>
    </source>
</evidence>
<keyword evidence="3" id="KW-0547">Nucleotide-binding</keyword>
<dbReference type="Gene3D" id="3.40.50.300">
    <property type="entry name" value="P-loop containing nucleotide triphosphate hydrolases"/>
    <property type="match status" value="1"/>
</dbReference>
<reference evidence="7" key="1">
    <citation type="journal article" date="2014" name="Front. Microbiol.">
        <title>High frequency of phylogenetically diverse reductive dehalogenase-homologous genes in deep subseafloor sedimentary metagenomes.</title>
        <authorList>
            <person name="Kawai M."/>
            <person name="Futagami T."/>
            <person name="Toyoda A."/>
            <person name="Takaki Y."/>
            <person name="Nishi S."/>
            <person name="Hori S."/>
            <person name="Arai W."/>
            <person name="Tsubouchi T."/>
            <person name="Morono Y."/>
            <person name="Uchiyama I."/>
            <person name="Ito T."/>
            <person name="Fujiyama A."/>
            <person name="Inagaki F."/>
            <person name="Takami H."/>
        </authorList>
    </citation>
    <scope>NUCLEOTIDE SEQUENCE</scope>
    <source>
        <strain evidence="7">Expedition CK06-06</strain>
    </source>
</reference>
<keyword evidence="5" id="KW-1278">Translocase</keyword>
<dbReference type="InterPro" id="IPR050107">
    <property type="entry name" value="ABC_carbohydrate_import_ATPase"/>
</dbReference>
<accession>X1FAU1</accession>